<accession>U4KXG6</accession>
<evidence type="ECO:0000256" key="1">
    <source>
        <dbReference type="SAM" id="MobiDB-lite"/>
    </source>
</evidence>
<evidence type="ECO:0000313" key="3">
    <source>
        <dbReference type="Proteomes" id="UP000018144"/>
    </source>
</evidence>
<dbReference type="EMBL" id="HF935281">
    <property type="protein sequence ID" value="CCX06180.1"/>
    <property type="molecule type" value="Genomic_DNA"/>
</dbReference>
<evidence type="ECO:0000313" key="2">
    <source>
        <dbReference type="EMBL" id="CCX06180.1"/>
    </source>
</evidence>
<proteinExistence type="predicted"/>
<name>U4KXG6_PYROM</name>
<feature type="region of interest" description="Disordered" evidence="1">
    <location>
        <begin position="1"/>
        <end position="25"/>
    </location>
</feature>
<protein>
    <submittedName>
        <fullName evidence="2">Uncharacterized protein</fullName>
    </submittedName>
</protein>
<keyword evidence="3" id="KW-1185">Reference proteome</keyword>
<gene>
    <name evidence="2" type="ORF">PCON_05767</name>
</gene>
<feature type="compositionally biased region" description="Polar residues" evidence="1">
    <location>
        <begin position="13"/>
        <end position="25"/>
    </location>
</feature>
<dbReference type="AlphaFoldDB" id="U4KXG6"/>
<reference evidence="2 3" key="1">
    <citation type="journal article" date="2013" name="PLoS Genet.">
        <title>The genome and development-dependent transcriptomes of Pyronema confluens: a window into fungal evolution.</title>
        <authorList>
            <person name="Traeger S."/>
            <person name="Altegoer F."/>
            <person name="Freitag M."/>
            <person name="Gabaldon T."/>
            <person name="Kempken F."/>
            <person name="Kumar A."/>
            <person name="Marcet-Houben M."/>
            <person name="Poggeler S."/>
            <person name="Stajich J.E."/>
            <person name="Nowrousian M."/>
        </authorList>
    </citation>
    <scope>NUCLEOTIDE SEQUENCE [LARGE SCALE GENOMIC DNA]</scope>
    <source>
        <strain evidence="3">CBS 100304</strain>
        <tissue evidence="2">Vegetative mycelium</tissue>
    </source>
</reference>
<feature type="compositionally biased region" description="Basic and acidic residues" evidence="1">
    <location>
        <begin position="1"/>
        <end position="11"/>
    </location>
</feature>
<organism evidence="2 3">
    <name type="scientific">Pyronema omphalodes (strain CBS 100304)</name>
    <name type="common">Pyronema confluens</name>
    <dbReference type="NCBI Taxonomy" id="1076935"/>
    <lineage>
        <taxon>Eukaryota</taxon>
        <taxon>Fungi</taxon>
        <taxon>Dikarya</taxon>
        <taxon>Ascomycota</taxon>
        <taxon>Pezizomycotina</taxon>
        <taxon>Pezizomycetes</taxon>
        <taxon>Pezizales</taxon>
        <taxon>Pyronemataceae</taxon>
        <taxon>Pyronema</taxon>
    </lineage>
</organism>
<dbReference type="Proteomes" id="UP000018144">
    <property type="component" value="Unassembled WGS sequence"/>
</dbReference>
<sequence length="25" mass="2969">MEIDKLPKDFENQDSASQQVEQEPY</sequence>